<evidence type="ECO:0000313" key="2">
    <source>
        <dbReference type="EMBL" id="SCU90855.1"/>
    </source>
</evidence>
<sequence length="313" mass="33962">MHNGVGPQTGVDALCLELNRMFYLDPRNNIALTESRPETEQDDNYSAHDEDEPNDNETHETNASNDEAAINEPPMSARPSYPGDCSIDTERLVTQELIRDDPNKLHAQHTGERTLPMLPPASAAPGSLVPFAPDYSDPQIQLLMEQVLTLDRQVADLYARMDDLARNMEHRFAERPVESDLDNESRSSRVTRNSSTTSTAGVAEPASSTAAAAAPATITPAAIIPDMPSLRPSSTIQEPPSLAASRPAASLQMATPGAPIQQHPQLQPLPSAFRPAFPPPVAHMTNPRNSRPPPSRSQPSAGSRPHSRSRNSR</sequence>
<dbReference type="Proteomes" id="UP000189911">
    <property type="component" value="Chromosome D"/>
</dbReference>
<reference evidence="3" key="1">
    <citation type="submission" date="2016-03" db="EMBL/GenBank/DDBJ databases">
        <authorList>
            <person name="Devillers Hugo."/>
        </authorList>
    </citation>
    <scope>NUCLEOTIDE SEQUENCE [LARGE SCALE GENOMIC DNA]</scope>
</reference>
<feature type="compositionally biased region" description="Low complexity" evidence="1">
    <location>
        <begin position="239"/>
        <end position="251"/>
    </location>
</feature>
<accession>A0A1G4JJX8</accession>
<feature type="compositionally biased region" description="Basic and acidic residues" evidence="1">
    <location>
        <begin position="175"/>
        <end position="187"/>
    </location>
</feature>
<gene>
    <name evidence="2" type="ORF">LANO_0D10088G</name>
</gene>
<feature type="compositionally biased region" description="Low complexity" evidence="1">
    <location>
        <begin position="259"/>
        <end position="270"/>
    </location>
</feature>
<feature type="region of interest" description="Disordered" evidence="1">
    <location>
        <begin position="32"/>
        <end position="86"/>
    </location>
</feature>
<name>A0A1G4JJX8_9SACH</name>
<feature type="region of interest" description="Disordered" evidence="1">
    <location>
        <begin position="175"/>
        <end position="313"/>
    </location>
</feature>
<protein>
    <submittedName>
        <fullName evidence="2">LANO_0D10088g1_1</fullName>
    </submittedName>
</protein>
<organism evidence="2 3">
    <name type="scientific">Lachancea nothofagi CBS 11611</name>
    <dbReference type="NCBI Taxonomy" id="1266666"/>
    <lineage>
        <taxon>Eukaryota</taxon>
        <taxon>Fungi</taxon>
        <taxon>Dikarya</taxon>
        <taxon>Ascomycota</taxon>
        <taxon>Saccharomycotina</taxon>
        <taxon>Saccharomycetes</taxon>
        <taxon>Saccharomycetales</taxon>
        <taxon>Saccharomycetaceae</taxon>
        <taxon>Lachancea</taxon>
    </lineage>
</organism>
<dbReference type="OrthoDB" id="4036644at2759"/>
<evidence type="ECO:0000313" key="3">
    <source>
        <dbReference type="Proteomes" id="UP000189911"/>
    </source>
</evidence>
<feature type="compositionally biased region" description="Low complexity" evidence="1">
    <location>
        <begin position="188"/>
        <end position="225"/>
    </location>
</feature>
<proteinExistence type="predicted"/>
<dbReference type="AlphaFoldDB" id="A0A1G4JJX8"/>
<keyword evidence="3" id="KW-1185">Reference proteome</keyword>
<evidence type="ECO:0000256" key="1">
    <source>
        <dbReference type="SAM" id="MobiDB-lite"/>
    </source>
</evidence>
<dbReference type="EMBL" id="LT598448">
    <property type="protein sequence ID" value="SCU90855.1"/>
    <property type="molecule type" value="Genomic_DNA"/>
</dbReference>